<reference evidence="3 4" key="1">
    <citation type="journal article" date="2014" name="Int. J. Syst. Evol. Microbiol.">
        <title>Arthrobacter pityocampae sp. nov., isolated from Thaumetopoea pityocampa (Lep., Thaumetopoeidae).</title>
        <authorList>
            <person name="Ince I.A."/>
            <person name="Demirbag Z."/>
            <person name="Kati H."/>
        </authorList>
    </citation>
    <scope>NUCLEOTIDE SEQUENCE [LARGE SCALE GENOMIC DNA]</scope>
    <source>
        <strain evidence="3 4">Tp2</strain>
    </source>
</reference>
<evidence type="ECO:0000313" key="3">
    <source>
        <dbReference type="EMBL" id="PPB47882.1"/>
    </source>
</evidence>
<accession>A0A2S5ITH3</accession>
<sequence>MPIAWLVVFAVIAVALVKIAFFDGVELAADAQYPTAEVMTPAVPVGLGTVANTIELTGTVAADDGVPVRSTAQGEVVVVFVEEGDSVEEGTALFQVREPAKIQPAPAPVEEAVDGDDDAPAPAAPAPVETVYEYYDILAPAAGTLTAFTPLIGESVAIGQTAGTVSPGTYHVTGTLTAAQQFRLLDRPSSAVISITGGAAPFTCTEPRIDEPQDASGGGTDAGSERAAMAGPLAPPQGPEADGGSTPAGALSCPVPAEVPVFVGLSADIVLSAGVAENVVTVPTTAVKGSIATGVVWVQDPAGETTEREVKLGLNDGSFVEITEGLAEGDMILEFVPGSDAPLNQDPYAMMGG</sequence>
<name>A0A2S5ITH3_9MICC</name>
<dbReference type="GO" id="GO:1990281">
    <property type="term" value="C:efflux pump complex"/>
    <property type="evidence" value="ECO:0007669"/>
    <property type="project" value="TreeGrafter"/>
</dbReference>
<dbReference type="AlphaFoldDB" id="A0A2S5ITH3"/>
<dbReference type="Gene3D" id="2.40.50.100">
    <property type="match status" value="1"/>
</dbReference>
<dbReference type="PANTHER" id="PTHR30469">
    <property type="entry name" value="MULTIDRUG RESISTANCE PROTEIN MDTA"/>
    <property type="match status" value="1"/>
</dbReference>
<protein>
    <recommendedName>
        <fullName evidence="2">Multidrug resistance protein MdtA-like C-terminal permuted SH3 domain-containing protein</fullName>
    </recommendedName>
</protein>
<dbReference type="InterPro" id="IPR058627">
    <property type="entry name" value="MdtA-like_C"/>
</dbReference>
<dbReference type="PANTHER" id="PTHR30469:SF15">
    <property type="entry name" value="HLYD FAMILY OF SECRETION PROTEINS"/>
    <property type="match status" value="1"/>
</dbReference>
<keyword evidence="4" id="KW-1185">Reference proteome</keyword>
<dbReference type="GO" id="GO:0015562">
    <property type="term" value="F:efflux transmembrane transporter activity"/>
    <property type="evidence" value="ECO:0007669"/>
    <property type="project" value="TreeGrafter"/>
</dbReference>
<comment type="caution">
    <text evidence="3">The sequence shown here is derived from an EMBL/GenBank/DDBJ whole genome shotgun (WGS) entry which is preliminary data.</text>
</comment>
<dbReference type="SUPFAM" id="SSF111369">
    <property type="entry name" value="HlyD-like secretion proteins"/>
    <property type="match status" value="1"/>
</dbReference>
<evidence type="ECO:0000313" key="4">
    <source>
        <dbReference type="Proteomes" id="UP000239297"/>
    </source>
</evidence>
<evidence type="ECO:0000259" key="2">
    <source>
        <dbReference type="Pfam" id="PF25967"/>
    </source>
</evidence>
<evidence type="ECO:0000256" key="1">
    <source>
        <dbReference type="SAM" id="MobiDB-lite"/>
    </source>
</evidence>
<proteinExistence type="predicted"/>
<dbReference type="Gene3D" id="2.40.420.20">
    <property type="match status" value="1"/>
</dbReference>
<organism evidence="3 4">
    <name type="scientific">Arthrobacter pityocampae</name>
    <dbReference type="NCBI Taxonomy" id="547334"/>
    <lineage>
        <taxon>Bacteria</taxon>
        <taxon>Bacillati</taxon>
        <taxon>Actinomycetota</taxon>
        <taxon>Actinomycetes</taxon>
        <taxon>Micrococcales</taxon>
        <taxon>Micrococcaceae</taxon>
        <taxon>Arthrobacter</taxon>
    </lineage>
</organism>
<dbReference type="Pfam" id="PF25967">
    <property type="entry name" value="RND-MFP_C"/>
    <property type="match status" value="1"/>
</dbReference>
<dbReference type="Proteomes" id="UP000239297">
    <property type="component" value="Unassembled WGS sequence"/>
</dbReference>
<feature type="domain" description="Multidrug resistance protein MdtA-like C-terminal permuted SH3" evidence="2">
    <location>
        <begin position="278"/>
        <end position="331"/>
    </location>
</feature>
<gene>
    <name evidence="3" type="ORF">C4K88_15510</name>
</gene>
<feature type="region of interest" description="Disordered" evidence="1">
    <location>
        <begin position="203"/>
        <end position="249"/>
    </location>
</feature>
<dbReference type="EMBL" id="PRKW01000007">
    <property type="protein sequence ID" value="PPB47882.1"/>
    <property type="molecule type" value="Genomic_DNA"/>
</dbReference>